<dbReference type="PANTHER" id="PTHR35037">
    <property type="entry name" value="C-TERMINAL REGION OF AIDA-LIKE PROTEIN"/>
    <property type="match status" value="1"/>
</dbReference>
<keyword evidence="1" id="KW-0732">Signal</keyword>
<dbReference type="Proteomes" id="UP001106592">
    <property type="component" value="Unassembled WGS sequence"/>
</dbReference>
<evidence type="ECO:0000256" key="1">
    <source>
        <dbReference type="ARBA" id="ARBA00022729"/>
    </source>
</evidence>
<sequence length="1615" mass="159392">MLGITSAINNLQVTIASGAMIEPAVVNTGSVVTLTGNHTTFINNGRVDPTLLIGLAFQTSGVRIGNTNTSIVNVTNNGILRGASALSDFNEPLASVTGVALNVHNGAGGTTTINNNGTLDGEAILGYPIAASDIPVIAVTGGGEVKLTNGISGTIIGRVALQGSARGNTFTNAGALTGSVSMGSGGGANTFNAVTGSSVLKGDGQAGQQSVTGQPLLTFAATGIVDGGVGGSNNLVLKNSATGNGTGTAGSGTVSSDTFINFSNLIVHSGTWTLLGPMLGAASTTSLNGGVLRFNNSGAFGSGVITGNGGNLQAAVSGLNLANSISIGVGGLTVLGDNSLALTGGVTGPGVLTKTGNGTLRLDTANTHASTVLSGGRLQLSNAAALGSGALTVGADATLENVGAMTLANAIQLDAGLTLDGSSALTLSGGVTGTGSLSKNGSGDLTLNGANSFTGGFNLNAGKVTLGNANALGFGTITAEGGTTLETSSSETLSNNLNLNGALTLSGNNDLTLNGVLFGSGRLVTTGNRTLTLNSANAFIGGITLGGGTLAVGNNSALGMGTLSLVGDAQLDATSRVDLNNNIALSTHTLTLPGTQSTTLSGSIIGSGALVKHGSSDLTLSGINAFSGGVDLQAGRLIIGNDSALGSGVLAAAAGTMLDSDAARSVINDITLAGDVTVAGSNDLTLDGQITGAGGLIKNGGATLTLGGVNTFLGNLALNAGTLQVDGSLASANVAVANGATLTGSGSLGGSVTIADGGHLQLRSGNVLTLGSLTLSQDSNVDAWLGAAVTGAPGMVNVLGDLTLDGKLNINNAGGFGLGVYRLFNYGGALTDNGLNIGALPSGTVSSQLQVQTSIANQVNLVVGEKGGDLAFWNGSKTNADGSIAGGSGVWGATTNWTNSTGSDTNAWADQFAVFGGQSGTVTLQGARAFSGMQFLSDGYRVVGAGGDNLSAINAADGSLAAVRVDAGMTAFIDAPLVGSGGIQKLDTGTLVLSGQNTYTGGTTITGGTLVGDTASLQGDILDNASLVFQQAANGQFNGTLSGTGAAFKRGAGTLLLTGSHGFSGDFTVEEGVLQIGENAVTAPVAPPSFARAFSLMSLAPVGDVLNANVVVAQGAGLTGTGSVASLVNHGSVLPGANGNLSVTGNFTNASDGTLSIALTPLPSSQLSVGGSASLAGRLKVLALAPYTGDTTYTLLSAAGGITGTFAQDNVSAASPLAFLDTSLTYGSNDVTLSVARNGVAFSDVALTGNQRGVAAALDSASAPASLRSEITSLDRAAAVAAFDSLSGEIHASTTSVLLEDSRYLRNTVNDRMRQSDCGNGDPRSVLAPSSAQQSSSGCQGQGVGWMTAVGGWSNHDATHAAASVDRDLSGFMLGFDNALNEDWRAGIAAGYTNTSIDAKQRNSDASVDSYHLATYLNYQADALAARLGAGYSWHSIDTKRHVAAGGYSDELKAKYKAGTAQVFGEVGYTFQAAGVALEPFAGLAYVNYDSDNGREKGGAGRLEASAKQDVTFSTVGLRMGKAIALDNGTTVTPRGSLGWRHAFGDTTPDADLRFIDGGAGFSTQGVPIAKDAAVVEAGFDVSVGKAGKLGLGYSGQLSSDSRDHAVTASFSLGF</sequence>
<dbReference type="PANTHER" id="PTHR35037:SF3">
    <property type="entry name" value="C-TERMINAL REGION OF AIDA-LIKE PROTEIN"/>
    <property type="match status" value="1"/>
</dbReference>
<dbReference type="InterPro" id="IPR013425">
    <property type="entry name" value="Autotrns_rpt"/>
</dbReference>
<dbReference type="SMART" id="SM00869">
    <property type="entry name" value="Autotransporter"/>
    <property type="match status" value="1"/>
</dbReference>
<proteinExistence type="predicted"/>
<protein>
    <submittedName>
        <fullName evidence="4">Autotransporter domain-containing protein</fullName>
    </submittedName>
</protein>
<dbReference type="NCBIfam" id="TIGR02601">
    <property type="entry name" value="autotrns_rpt"/>
    <property type="match status" value="4"/>
</dbReference>
<dbReference type="NCBIfam" id="TIGR01414">
    <property type="entry name" value="autotrans_barl"/>
    <property type="match status" value="1"/>
</dbReference>
<comment type="caution">
    <text evidence="4">The sequence shown here is derived from an EMBL/GenBank/DDBJ whole genome shotgun (WGS) entry which is preliminary data.</text>
</comment>
<dbReference type="InterPro" id="IPR006315">
    <property type="entry name" value="OM_autotransptr_brl_dom"/>
</dbReference>
<name>A0A9Q3AG17_9PSED</name>
<dbReference type="PROSITE" id="PS51208">
    <property type="entry name" value="AUTOTRANSPORTER"/>
    <property type="match status" value="1"/>
</dbReference>
<accession>A0A9Q3AG17</accession>
<dbReference type="RefSeq" id="WP_217976919.1">
    <property type="nucleotide sequence ID" value="NZ_JAHTBI010000066.1"/>
</dbReference>
<feature type="domain" description="Autotransporter" evidence="3">
    <location>
        <begin position="1338"/>
        <end position="1615"/>
    </location>
</feature>
<evidence type="ECO:0000313" key="4">
    <source>
        <dbReference type="EMBL" id="MBV6288935.1"/>
    </source>
</evidence>
<dbReference type="GO" id="GO:0019867">
    <property type="term" value="C:outer membrane"/>
    <property type="evidence" value="ECO:0007669"/>
    <property type="project" value="InterPro"/>
</dbReference>
<keyword evidence="5" id="KW-1185">Reference proteome</keyword>
<feature type="compositionally biased region" description="Low complexity" evidence="2">
    <location>
        <begin position="1330"/>
        <end position="1339"/>
    </location>
</feature>
<reference evidence="4" key="2">
    <citation type="journal article" date="2023" name="Plant Pathol.">
        <title>Dismantling and reorganizing Pseudomonas marginalis sensu#lato.</title>
        <authorList>
            <person name="Sawada H."/>
            <person name="Fujikawa T."/>
            <person name="Satou M."/>
        </authorList>
    </citation>
    <scope>NUCLEOTIDE SEQUENCE</scope>
    <source>
        <strain evidence="4">MAFF 301350</strain>
    </source>
</reference>
<gene>
    <name evidence="4" type="ORF">KUO17_18215</name>
</gene>
<organism evidence="4 5">
    <name type="scientific">Pseudomonas aegrilactucae</name>
    <dbReference type="NCBI Taxonomy" id="2854028"/>
    <lineage>
        <taxon>Bacteria</taxon>
        <taxon>Pseudomonadati</taxon>
        <taxon>Pseudomonadota</taxon>
        <taxon>Gammaproteobacteria</taxon>
        <taxon>Pseudomonadales</taxon>
        <taxon>Pseudomonadaceae</taxon>
        <taxon>Pseudomonas</taxon>
    </lineage>
</organism>
<feature type="region of interest" description="Disordered" evidence="2">
    <location>
        <begin position="1312"/>
        <end position="1340"/>
    </location>
</feature>
<evidence type="ECO:0000259" key="3">
    <source>
        <dbReference type="PROSITE" id="PS51208"/>
    </source>
</evidence>
<reference evidence="4" key="1">
    <citation type="journal article" date="2022" name="Int. J. Syst. Evol. Microbiol.">
        <title>Pseudomonas aegrilactucae sp. nov. and Pseudomonas morbosilactucae sp. nov., pathogens causing bacterial rot of lettuce in Japan.</title>
        <authorList>
            <person name="Sawada H."/>
            <person name="Fujikawa T."/>
            <person name="Satou M."/>
        </authorList>
    </citation>
    <scope>NUCLEOTIDE SEQUENCE</scope>
    <source>
        <strain evidence="4">MAFF 301350</strain>
    </source>
</reference>
<dbReference type="Pfam" id="PF12951">
    <property type="entry name" value="PATR"/>
    <property type="match status" value="7"/>
</dbReference>
<dbReference type="EMBL" id="JAHTBI010000066">
    <property type="protein sequence ID" value="MBV6288935.1"/>
    <property type="molecule type" value="Genomic_DNA"/>
</dbReference>
<dbReference type="Pfam" id="PF03797">
    <property type="entry name" value="Autotransporter"/>
    <property type="match status" value="1"/>
</dbReference>
<evidence type="ECO:0000313" key="5">
    <source>
        <dbReference type="Proteomes" id="UP001106592"/>
    </source>
</evidence>
<evidence type="ECO:0000256" key="2">
    <source>
        <dbReference type="SAM" id="MobiDB-lite"/>
    </source>
</evidence>
<dbReference type="InterPro" id="IPR051551">
    <property type="entry name" value="Autotransporter_adhesion"/>
</dbReference>
<dbReference type="InterPro" id="IPR005546">
    <property type="entry name" value="Autotransporte_beta"/>
</dbReference>